<evidence type="ECO:0000256" key="1">
    <source>
        <dbReference type="SAM" id="SignalP"/>
    </source>
</evidence>
<organism evidence="2 3">
    <name type="scientific">Streptomyces candidus</name>
    <dbReference type="NCBI Taxonomy" id="67283"/>
    <lineage>
        <taxon>Bacteria</taxon>
        <taxon>Bacillati</taxon>
        <taxon>Actinomycetota</taxon>
        <taxon>Actinomycetes</taxon>
        <taxon>Kitasatosporales</taxon>
        <taxon>Streptomycetaceae</taxon>
        <taxon>Streptomyces</taxon>
    </lineage>
</organism>
<protein>
    <recommendedName>
        <fullName evidence="4">Lipoprotein</fullName>
    </recommendedName>
</protein>
<dbReference type="AlphaFoldDB" id="A0A7X0LS72"/>
<keyword evidence="3" id="KW-1185">Reference proteome</keyword>
<evidence type="ECO:0000313" key="2">
    <source>
        <dbReference type="EMBL" id="MBB6438882.1"/>
    </source>
</evidence>
<accession>A0A7X0LS72</accession>
<feature type="chain" id="PRO_5031315232" description="Lipoprotein" evidence="1">
    <location>
        <begin position="25"/>
        <end position="95"/>
    </location>
</feature>
<dbReference type="EMBL" id="JACHEM010000015">
    <property type="protein sequence ID" value="MBB6438882.1"/>
    <property type="molecule type" value="Genomic_DNA"/>
</dbReference>
<sequence length="95" mass="9958">MGMRLCGIAAVLVCGFWFVTACQAANFGEECEGQTMKSGDSCVEWVGGEKGDVTTYEEGQREAAEGTEDMKTAGTILVVGAGLVFVSGKLDDHLS</sequence>
<keyword evidence="1" id="KW-0732">Signal</keyword>
<dbReference type="RefSeq" id="WP_185035354.1">
    <property type="nucleotide sequence ID" value="NZ_BNBN01000012.1"/>
</dbReference>
<gene>
    <name evidence="2" type="ORF">HNQ79_005394</name>
</gene>
<reference evidence="2 3" key="1">
    <citation type="submission" date="2020-08" db="EMBL/GenBank/DDBJ databases">
        <title>Genomic Encyclopedia of Type Strains, Phase IV (KMG-IV): sequencing the most valuable type-strain genomes for metagenomic binning, comparative biology and taxonomic classification.</title>
        <authorList>
            <person name="Goeker M."/>
        </authorList>
    </citation>
    <scope>NUCLEOTIDE SEQUENCE [LARGE SCALE GENOMIC DNA]</scope>
    <source>
        <strain evidence="2 3">DSM 40141</strain>
    </source>
</reference>
<name>A0A7X0LS72_9ACTN</name>
<dbReference type="Proteomes" id="UP000540423">
    <property type="component" value="Unassembled WGS sequence"/>
</dbReference>
<dbReference type="PROSITE" id="PS51257">
    <property type="entry name" value="PROKAR_LIPOPROTEIN"/>
    <property type="match status" value="1"/>
</dbReference>
<feature type="signal peptide" evidence="1">
    <location>
        <begin position="1"/>
        <end position="24"/>
    </location>
</feature>
<proteinExistence type="predicted"/>
<evidence type="ECO:0008006" key="4">
    <source>
        <dbReference type="Google" id="ProtNLM"/>
    </source>
</evidence>
<evidence type="ECO:0000313" key="3">
    <source>
        <dbReference type="Proteomes" id="UP000540423"/>
    </source>
</evidence>
<comment type="caution">
    <text evidence="2">The sequence shown here is derived from an EMBL/GenBank/DDBJ whole genome shotgun (WGS) entry which is preliminary data.</text>
</comment>